<comment type="caution">
    <text evidence="1">The sequence shown here is derived from an EMBL/GenBank/DDBJ whole genome shotgun (WGS) entry which is preliminary data.</text>
</comment>
<evidence type="ECO:0000313" key="1">
    <source>
        <dbReference type="EMBL" id="MEQ2188117.1"/>
    </source>
</evidence>
<protein>
    <submittedName>
        <fullName evidence="1">Uncharacterized protein</fullName>
    </submittedName>
</protein>
<dbReference type="InterPro" id="IPR036513">
    <property type="entry name" value="STAS_dom_sf"/>
</dbReference>
<dbReference type="Gene3D" id="3.30.750.24">
    <property type="entry name" value="STAS domain"/>
    <property type="match status" value="1"/>
</dbReference>
<evidence type="ECO:0000313" key="2">
    <source>
        <dbReference type="Proteomes" id="UP001476798"/>
    </source>
</evidence>
<sequence length="139" mass="15460">AVLSTIVFVNLKGMFKQFTDIPMLWRTNSVDLVSLALPAQLKSCLPRYSILGNVAGTDLYLDTEAYREIFVDFGDIGVAIYLAGCQACVVEQMERANLFSESIPKSWLFVSVHDAVLHILKKLGEEDVVLVSRYSSHTS</sequence>
<feature type="non-terminal residue" evidence="1">
    <location>
        <position position="1"/>
    </location>
</feature>
<gene>
    <name evidence="1" type="ORF">GOODEAATRI_011637</name>
</gene>
<name>A0ABV0PX77_9TELE</name>
<organism evidence="1 2">
    <name type="scientific">Goodea atripinnis</name>
    <dbReference type="NCBI Taxonomy" id="208336"/>
    <lineage>
        <taxon>Eukaryota</taxon>
        <taxon>Metazoa</taxon>
        <taxon>Chordata</taxon>
        <taxon>Craniata</taxon>
        <taxon>Vertebrata</taxon>
        <taxon>Euteleostomi</taxon>
        <taxon>Actinopterygii</taxon>
        <taxon>Neopterygii</taxon>
        <taxon>Teleostei</taxon>
        <taxon>Neoteleostei</taxon>
        <taxon>Acanthomorphata</taxon>
        <taxon>Ovalentaria</taxon>
        <taxon>Atherinomorphae</taxon>
        <taxon>Cyprinodontiformes</taxon>
        <taxon>Goodeidae</taxon>
        <taxon>Goodea</taxon>
    </lineage>
</organism>
<dbReference type="InterPro" id="IPR001902">
    <property type="entry name" value="SLC26A/SulP_fam"/>
</dbReference>
<proteinExistence type="predicted"/>
<keyword evidence="2" id="KW-1185">Reference proteome</keyword>
<dbReference type="PANTHER" id="PTHR11814">
    <property type="entry name" value="SULFATE TRANSPORTER"/>
    <property type="match status" value="1"/>
</dbReference>
<dbReference type="EMBL" id="JAHRIO010090679">
    <property type="protein sequence ID" value="MEQ2188117.1"/>
    <property type="molecule type" value="Genomic_DNA"/>
</dbReference>
<dbReference type="Proteomes" id="UP001476798">
    <property type="component" value="Unassembled WGS sequence"/>
</dbReference>
<accession>A0ABV0PX77</accession>
<reference evidence="1 2" key="1">
    <citation type="submission" date="2021-06" db="EMBL/GenBank/DDBJ databases">
        <authorList>
            <person name="Palmer J.M."/>
        </authorList>
    </citation>
    <scope>NUCLEOTIDE SEQUENCE [LARGE SCALE GENOMIC DNA]</scope>
    <source>
        <strain evidence="1 2">GA_2019</strain>
        <tissue evidence="1">Muscle</tissue>
    </source>
</reference>